<proteinExistence type="predicted"/>
<gene>
    <name evidence="1" type="ORF">EXU48_13305</name>
</gene>
<keyword evidence="2" id="KW-1185">Reference proteome</keyword>
<sequence>MAIQGYLRIQDIRGESARDGHEDEIELHGIEFGMAAPIDGGAGGARRGRVTLEPIRVVKRYDRSSAALKQALFRNQVFPEALIAVRRTVDGETSDYLVITMTGANIIEYHLRPGGEPDVLEETLAFSYAEATFVYDGSYEVALESRRGVR</sequence>
<accession>A0ABY2E2S0</accession>
<dbReference type="InterPro" id="IPR008514">
    <property type="entry name" value="T6SS_Hcp"/>
</dbReference>
<evidence type="ECO:0000313" key="2">
    <source>
        <dbReference type="Proteomes" id="UP000504882"/>
    </source>
</evidence>
<reference evidence="1 2" key="1">
    <citation type="submission" date="2019-03" db="EMBL/GenBank/DDBJ databases">
        <title>Genomic features of bacteria from cold environments.</title>
        <authorList>
            <person name="Shen L."/>
        </authorList>
    </citation>
    <scope>NUCLEOTIDE SEQUENCE [LARGE SCALE GENOMIC DNA]</scope>
    <source>
        <strain evidence="2">T3246-1</strain>
    </source>
</reference>
<dbReference type="EMBL" id="SMNA01000006">
    <property type="protein sequence ID" value="TDE92524.1"/>
    <property type="molecule type" value="Genomic_DNA"/>
</dbReference>
<dbReference type="Pfam" id="PF05638">
    <property type="entry name" value="T6SS_HCP"/>
    <property type="match status" value="1"/>
</dbReference>
<dbReference type="InterPro" id="IPR036624">
    <property type="entry name" value="Hcp1-lik_sf"/>
</dbReference>
<evidence type="ECO:0000313" key="1">
    <source>
        <dbReference type="EMBL" id="TDE92524.1"/>
    </source>
</evidence>
<dbReference type="Proteomes" id="UP000504882">
    <property type="component" value="Unassembled WGS sequence"/>
</dbReference>
<organism evidence="1 2">
    <name type="scientific">Occultella glacieicola</name>
    <dbReference type="NCBI Taxonomy" id="2518684"/>
    <lineage>
        <taxon>Bacteria</taxon>
        <taxon>Bacillati</taxon>
        <taxon>Actinomycetota</taxon>
        <taxon>Actinomycetes</taxon>
        <taxon>Micrococcales</taxon>
        <taxon>Ruaniaceae</taxon>
        <taxon>Occultella</taxon>
    </lineage>
</organism>
<dbReference type="SUPFAM" id="SSF141452">
    <property type="entry name" value="Hcp1-like"/>
    <property type="match status" value="1"/>
</dbReference>
<dbReference type="RefSeq" id="WP_133108154.1">
    <property type="nucleotide sequence ID" value="NZ_SMNA01000006.1"/>
</dbReference>
<protein>
    <submittedName>
        <fullName evidence="1">Type VI secretion system tube protein Hcp</fullName>
    </submittedName>
</protein>
<name>A0ABY2E2S0_9MICO</name>
<comment type="caution">
    <text evidence="1">The sequence shown here is derived from an EMBL/GenBank/DDBJ whole genome shotgun (WGS) entry which is preliminary data.</text>
</comment>
<dbReference type="Gene3D" id="2.30.110.20">
    <property type="entry name" value="Hcp1-like"/>
    <property type="match status" value="1"/>
</dbReference>